<dbReference type="AlphaFoldDB" id="A0A5R9J035"/>
<gene>
    <name evidence="2" type="ORF">FE263_19535</name>
</gene>
<evidence type="ECO:0000256" key="1">
    <source>
        <dbReference type="SAM" id="MobiDB-lite"/>
    </source>
</evidence>
<dbReference type="OrthoDB" id="5485224at2"/>
<accession>A0A5R9J035</accession>
<reference evidence="2 3" key="1">
    <citation type="submission" date="2019-05" db="EMBL/GenBank/DDBJ databases">
        <authorList>
            <person name="Pankratov T."/>
            <person name="Grouzdev D."/>
        </authorList>
    </citation>
    <scope>NUCLEOTIDE SEQUENCE [LARGE SCALE GENOMIC DNA]</scope>
    <source>
        <strain evidence="2 3">KEBCLARHB70R</strain>
    </source>
</reference>
<name>A0A5R9J035_9PROT</name>
<dbReference type="EMBL" id="VCDI01000009">
    <property type="protein sequence ID" value="TLU71044.1"/>
    <property type="molecule type" value="Genomic_DNA"/>
</dbReference>
<organism evidence="2 3">
    <name type="scientific">Lichenicoccus roseus</name>
    <dbReference type="NCBI Taxonomy" id="2683649"/>
    <lineage>
        <taxon>Bacteria</taxon>
        <taxon>Pseudomonadati</taxon>
        <taxon>Pseudomonadota</taxon>
        <taxon>Alphaproteobacteria</taxon>
        <taxon>Acetobacterales</taxon>
        <taxon>Acetobacteraceae</taxon>
        <taxon>Lichenicoccus</taxon>
    </lineage>
</organism>
<evidence type="ECO:0000313" key="2">
    <source>
        <dbReference type="EMBL" id="TLU71044.1"/>
    </source>
</evidence>
<proteinExistence type="predicted"/>
<sequence>MDLRGVQPGETWTFNTPRGAVQIAADGQYEILAGDAATATRVVIVRGAAQFTSGALVLRGGAGQMLVASGNDTLQGDVEALGTPDAFLAAMLARTDPSPLPIPQAAIGMTGADQLGGYGSWQSDPQYGEAWYPQVDPDWAPYGDGSWSFVEPWGWTWVDAEPWGFAPFHYGRWFRSGGRWGWSPGTYDHSGYRPTYAPALVDFLAVGAGAGLAAGALTAALLAGHGRVGWVPLGPHEFYQPAYHTSASYLGRLNHGGGWHRPSWDDAQGGTGFVNRTALVVAPATAILRSSRIGSLRGPAPRQGPVAGSGSIRTLRDGLPLKPGPETRGLSLPAARRIGLASGPIHPLSPGPTAATRPQFALPVASAAGSARQQVQGPGLPRGGPARPPHVDGPLVAPGPELGRPDRARPDLPRILTPRSPAPVLPNVPLTSRPLRPTLQRPTVQRPELPRIQAPYGAAPAIAGPRFSQPRFAEPPHLAQPRMPGPRMGPMLRPAAPMASRAAPVAPGRPPPR</sequence>
<dbReference type="InterPro" id="IPR046535">
    <property type="entry name" value="DUF6600"/>
</dbReference>
<comment type="caution">
    <text evidence="2">The sequence shown here is derived from an EMBL/GenBank/DDBJ whole genome shotgun (WGS) entry which is preliminary data.</text>
</comment>
<protein>
    <recommendedName>
        <fullName evidence="4">FecR domain-containing protein</fullName>
    </recommendedName>
</protein>
<dbReference type="Proteomes" id="UP000305654">
    <property type="component" value="Unassembled WGS sequence"/>
</dbReference>
<keyword evidence="3" id="KW-1185">Reference proteome</keyword>
<feature type="compositionally biased region" description="Low complexity" evidence="1">
    <location>
        <begin position="454"/>
        <end position="465"/>
    </location>
</feature>
<dbReference type="Pfam" id="PF20245">
    <property type="entry name" value="DUF6600"/>
    <property type="match status" value="1"/>
</dbReference>
<feature type="region of interest" description="Disordered" evidence="1">
    <location>
        <begin position="365"/>
        <end position="513"/>
    </location>
</feature>
<feature type="compositionally biased region" description="Low complexity" evidence="1">
    <location>
        <begin position="481"/>
        <end position="506"/>
    </location>
</feature>
<feature type="compositionally biased region" description="Basic and acidic residues" evidence="1">
    <location>
        <begin position="403"/>
        <end position="412"/>
    </location>
</feature>
<feature type="region of interest" description="Disordered" evidence="1">
    <location>
        <begin position="295"/>
        <end position="330"/>
    </location>
</feature>
<evidence type="ECO:0000313" key="3">
    <source>
        <dbReference type="Proteomes" id="UP000305654"/>
    </source>
</evidence>
<evidence type="ECO:0008006" key="4">
    <source>
        <dbReference type="Google" id="ProtNLM"/>
    </source>
</evidence>